<evidence type="ECO:0000313" key="2">
    <source>
        <dbReference type="Proteomes" id="UP001372338"/>
    </source>
</evidence>
<protein>
    <submittedName>
        <fullName evidence="1">Uncharacterized protein</fullName>
    </submittedName>
</protein>
<organism evidence="1 2">
    <name type="scientific">Crotalaria pallida</name>
    <name type="common">Smooth rattlebox</name>
    <name type="synonym">Crotalaria striata</name>
    <dbReference type="NCBI Taxonomy" id="3830"/>
    <lineage>
        <taxon>Eukaryota</taxon>
        <taxon>Viridiplantae</taxon>
        <taxon>Streptophyta</taxon>
        <taxon>Embryophyta</taxon>
        <taxon>Tracheophyta</taxon>
        <taxon>Spermatophyta</taxon>
        <taxon>Magnoliopsida</taxon>
        <taxon>eudicotyledons</taxon>
        <taxon>Gunneridae</taxon>
        <taxon>Pentapetalae</taxon>
        <taxon>rosids</taxon>
        <taxon>fabids</taxon>
        <taxon>Fabales</taxon>
        <taxon>Fabaceae</taxon>
        <taxon>Papilionoideae</taxon>
        <taxon>50 kb inversion clade</taxon>
        <taxon>genistoids sensu lato</taxon>
        <taxon>core genistoids</taxon>
        <taxon>Crotalarieae</taxon>
        <taxon>Crotalaria</taxon>
    </lineage>
</organism>
<reference evidence="1 2" key="1">
    <citation type="submission" date="2024-01" db="EMBL/GenBank/DDBJ databases">
        <title>The genomes of 5 underutilized Papilionoideae crops provide insights into root nodulation and disease resistanc.</title>
        <authorList>
            <person name="Yuan L."/>
        </authorList>
    </citation>
    <scope>NUCLEOTIDE SEQUENCE [LARGE SCALE GENOMIC DNA]</scope>
    <source>
        <strain evidence="1">ZHUSHIDOU_FW_LH</strain>
        <tissue evidence="1">Leaf</tissue>
    </source>
</reference>
<dbReference type="AlphaFoldDB" id="A0AAN9J0A3"/>
<dbReference type="EMBL" id="JAYWIO010000001">
    <property type="protein sequence ID" value="KAK7289702.1"/>
    <property type="molecule type" value="Genomic_DNA"/>
</dbReference>
<name>A0AAN9J0A3_CROPI</name>
<accession>A0AAN9J0A3</accession>
<evidence type="ECO:0000313" key="1">
    <source>
        <dbReference type="EMBL" id="KAK7289702.1"/>
    </source>
</evidence>
<keyword evidence="2" id="KW-1185">Reference proteome</keyword>
<comment type="caution">
    <text evidence="1">The sequence shown here is derived from an EMBL/GenBank/DDBJ whole genome shotgun (WGS) entry which is preliminary data.</text>
</comment>
<gene>
    <name evidence="1" type="ORF">RIF29_03554</name>
</gene>
<proteinExistence type="predicted"/>
<sequence>MYRIMRNLEHIKNGLKDLNQRKFKSIDVKEIQAREKLDYIQNLLQSDPMNNHLLKMEKEAKEEHSKAIRLLQTELAVKLVNSNWAKANGPTSFLLDRIRTVI</sequence>
<dbReference type="Proteomes" id="UP001372338">
    <property type="component" value="Unassembled WGS sequence"/>
</dbReference>